<dbReference type="EMBL" id="BARV01006928">
    <property type="protein sequence ID" value="GAI17913.1"/>
    <property type="molecule type" value="Genomic_DNA"/>
</dbReference>
<dbReference type="AlphaFoldDB" id="X1LFM8"/>
<proteinExistence type="predicted"/>
<protein>
    <submittedName>
        <fullName evidence="1">Uncharacterized protein</fullName>
    </submittedName>
</protein>
<name>X1LFM8_9ZZZZ</name>
<sequence>MEDEFETKWEQFQIANWKNDEDKISSFFKRFNLDVRDLYKHVTSIDYDRMQAVCYLLSKIDKAIKICDFLDTLEKDNHEDVDVIKIYILISHAEITSRSLGKKGTKIELVKEFFSPVESSLKYRIKPSLTDKKTPNVNFADILYKIRCEYTHEGNYTGRIFKKKEDGTHSLLIRFKSGNKDFYGECGLTYKEFINIYMKALVENIKMFSDYGK</sequence>
<gene>
    <name evidence="1" type="ORF">S06H3_14172</name>
</gene>
<comment type="caution">
    <text evidence="1">The sequence shown here is derived from an EMBL/GenBank/DDBJ whole genome shotgun (WGS) entry which is preliminary data.</text>
</comment>
<accession>X1LFM8</accession>
<reference evidence="1" key="1">
    <citation type="journal article" date="2014" name="Front. Microbiol.">
        <title>High frequency of phylogenetically diverse reductive dehalogenase-homologous genes in deep subseafloor sedimentary metagenomes.</title>
        <authorList>
            <person name="Kawai M."/>
            <person name="Futagami T."/>
            <person name="Toyoda A."/>
            <person name="Takaki Y."/>
            <person name="Nishi S."/>
            <person name="Hori S."/>
            <person name="Arai W."/>
            <person name="Tsubouchi T."/>
            <person name="Morono Y."/>
            <person name="Uchiyama I."/>
            <person name="Ito T."/>
            <person name="Fujiyama A."/>
            <person name="Inagaki F."/>
            <person name="Takami H."/>
        </authorList>
    </citation>
    <scope>NUCLEOTIDE SEQUENCE</scope>
    <source>
        <strain evidence="1">Expedition CK06-06</strain>
    </source>
</reference>
<organism evidence="1">
    <name type="scientific">marine sediment metagenome</name>
    <dbReference type="NCBI Taxonomy" id="412755"/>
    <lineage>
        <taxon>unclassified sequences</taxon>
        <taxon>metagenomes</taxon>
        <taxon>ecological metagenomes</taxon>
    </lineage>
</organism>
<evidence type="ECO:0000313" key="1">
    <source>
        <dbReference type="EMBL" id="GAI17913.1"/>
    </source>
</evidence>